<dbReference type="Gene3D" id="6.10.250.2540">
    <property type="match status" value="1"/>
</dbReference>
<evidence type="ECO:0000256" key="1">
    <source>
        <dbReference type="SAM" id="Phobius"/>
    </source>
</evidence>
<feature type="transmembrane region" description="Helical" evidence="1">
    <location>
        <begin position="158"/>
        <end position="180"/>
    </location>
</feature>
<dbReference type="Gene3D" id="3.90.20.10">
    <property type="match status" value="1"/>
</dbReference>
<organism evidence="2">
    <name type="scientific">Dissulfuribacter thermophilus</name>
    <dbReference type="NCBI Taxonomy" id="1156395"/>
    <lineage>
        <taxon>Bacteria</taxon>
        <taxon>Pseudomonadati</taxon>
        <taxon>Thermodesulfobacteriota</taxon>
        <taxon>Dissulfuribacteria</taxon>
        <taxon>Dissulfuribacterales</taxon>
        <taxon>Dissulfuribacteraceae</taxon>
        <taxon>Dissulfuribacter</taxon>
    </lineage>
</organism>
<keyword evidence="1" id="KW-1133">Transmembrane helix</keyword>
<protein>
    <submittedName>
        <fullName evidence="2">Uncharacterized protein</fullName>
    </submittedName>
</protein>
<dbReference type="EMBL" id="DRND01000052">
    <property type="protein sequence ID" value="HFC46354.1"/>
    <property type="molecule type" value="Genomic_DNA"/>
</dbReference>
<proteinExistence type="predicted"/>
<dbReference type="Proteomes" id="UP000885797">
    <property type="component" value="Unassembled WGS sequence"/>
</dbReference>
<dbReference type="SUPFAM" id="SSF57997">
    <property type="entry name" value="Tropomyosin"/>
    <property type="match status" value="1"/>
</dbReference>
<sequence length="181" mass="21703">MQTDIHSIINTPAFRELLQEAISQELARFVKEQEERAGRVSLIERIVRVEEALLAQNEVIKALQREMDKRFDAMERRFEAVDKRFDAVDKRFEAMDARFEALQREMDKRFEAMDARFEALQREMDRRFEAVDKRFEAVDKRFDAMDKRFDSLERRFSFMQWLMAGGFSFLALLITLINFLK</sequence>
<keyword evidence="1" id="KW-0472">Membrane</keyword>
<accession>A0A7V2SY12</accession>
<evidence type="ECO:0000313" key="2">
    <source>
        <dbReference type="EMBL" id="HFC46354.1"/>
    </source>
</evidence>
<keyword evidence="1" id="KW-0812">Transmembrane</keyword>
<reference evidence="2" key="1">
    <citation type="journal article" date="2020" name="mSystems">
        <title>Genome- and Community-Level Interaction Insights into Carbon Utilization and Element Cycling Functions of Hydrothermarchaeota in Hydrothermal Sediment.</title>
        <authorList>
            <person name="Zhou Z."/>
            <person name="Liu Y."/>
            <person name="Xu W."/>
            <person name="Pan J."/>
            <person name="Luo Z.H."/>
            <person name="Li M."/>
        </authorList>
    </citation>
    <scope>NUCLEOTIDE SEQUENCE [LARGE SCALE GENOMIC DNA]</scope>
    <source>
        <strain evidence="2">HyVt-503</strain>
    </source>
</reference>
<gene>
    <name evidence="2" type="ORF">ENJ63_00555</name>
</gene>
<dbReference type="AlphaFoldDB" id="A0A7V2SY12"/>
<comment type="caution">
    <text evidence="2">The sequence shown here is derived from an EMBL/GenBank/DDBJ whole genome shotgun (WGS) entry which is preliminary data.</text>
</comment>
<name>A0A7V2SY12_9BACT</name>